<protein>
    <submittedName>
        <fullName evidence="1">6926_t:CDS:1</fullName>
    </submittedName>
</protein>
<name>A0ACA9MYA2_9GLOM</name>
<gene>
    <name evidence="1" type="ORF">SCALOS_LOCUS7356</name>
</gene>
<comment type="caution">
    <text evidence="1">The sequence shown here is derived from an EMBL/GenBank/DDBJ whole genome shotgun (WGS) entry which is preliminary data.</text>
</comment>
<sequence length="140" mass="16259">VPLPELHPSLNNKSKIKHMIATKRHAEHPYGQDIMNMSFKRIHGPINKWEVSLVFACAFTILQTADTYKKLFEELFNCVEQDCEHPVEFQHVHGRGIGCILADKHYGQALGQYLAEKFPIFNATEHLEQIYKLCTIHFKR</sequence>
<keyword evidence="2" id="KW-1185">Reference proteome</keyword>
<feature type="non-terminal residue" evidence="1">
    <location>
        <position position="1"/>
    </location>
</feature>
<proteinExistence type="predicted"/>
<dbReference type="Proteomes" id="UP000789860">
    <property type="component" value="Unassembled WGS sequence"/>
</dbReference>
<evidence type="ECO:0000313" key="2">
    <source>
        <dbReference type="Proteomes" id="UP000789860"/>
    </source>
</evidence>
<dbReference type="EMBL" id="CAJVPM010016207">
    <property type="protein sequence ID" value="CAG8612781.1"/>
    <property type="molecule type" value="Genomic_DNA"/>
</dbReference>
<evidence type="ECO:0000313" key="1">
    <source>
        <dbReference type="EMBL" id="CAG8612781.1"/>
    </source>
</evidence>
<reference evidence="1" key="1">
    <citation type="submission" date="2021-06" db="EMBL/GenBank/DDBJ databases">
        <authorList>
            <person name="Kallberg Y."/>
            <person name="Tangrot J."/>
            <person name="Rosling A."/>
        </authorList>
    </citation>
    <scope>NUCLEOTIDE SEQUENCE</scope>
    <source>
        <strain evidence="1">AU212A</strain>
    </source>
</reference>
<organism evidence="1 2">
    <name type="scientific">Scutellospora calospora</name>
    <dbReference type="NCBI Taxonomy" id="85575"/>
    <lineage>
        <taxon>Eukaryota</taxon>
        <taxon>Fungi</taxon>
        <taxon>Fungi incertae sedis</taxon>
        <taxon>Mucoromycota</taxon>
        <taxon>Glomeromycotina</taxon>
        <taxon>Glomeromycetes</taxon>
        <taxon>Diversisporales</taxon>
        <taxon>Gigasporaceae</taxon>
        <taxon>Scutellospora</taxon>
    </lineage>
</organism>
<accession>A0ACA9MYA2</accession>